<dbReference type="Proteomes" id="UP001054945">
    <property type="component" value="Unassembled WGS sequence"/>
</dbReference>
<keyword evidence="3" id="KW-1185">Reference proteome</keyword>
<name>A0AAV4TQK9_CAEEX</name>
<organism evidence="2 3">
    <name type="scientific">Caerostris extrusa</name>
    <name type="common">Bark spider</name>
    <name type="synonym">Caerostris bankana</name>
    <dbReference type="NCBI Taxonomy" id="172846"/>
    <lineage>
        <taxon>Eukaryota</taxon>
        <taxon>Metazoa</taxon>
        <taxon>Ecdysozoa</taxon>
        <taxon>Arthropoda</taxon>
        <taxon>Chelicerata</taxon>
        <taxon>Arachnida</taxon>
        <taxon>Araneae</taxon>
        <taxon>Araneomorphae</taxon>
        <taxon>Entelegynae</taxon>
        <taxon>Araneoidea</taxon>
        <taxon>Araneidae</taxon>
        <taxon>Caerostris</taxon>
    </lineage>
</organism>
<comment type="caution">
    <text evidence="2">The sequence shown here is derived from an EMBL/GenBank/DDBJ whole genome shotgun (WGS) entry which is preliminary data.</text>
</comment>
<evidence type="ECO:0000313" key="2">
    <source>
        <dbReference type="EMBL" id="GIY48853.1"/>
    </source>
</evidence>
<evidence type="ECO:0008006" key="4">
    <source>
        <dbReference type="Google" id="ProtNLM"/>
    </source>
</evidence>
<gene>
    <name evidence="2" type="ORF">CEXT_466781</name>
</gene>
<proteinExistence type="predicted"/>
<evidence type="ECO:0000256" key="1">
    <source>
        <dbReference type="SAM" id="SignalP"/>
    </source>
</evidence>
<evidence type="ECO:0000313" key="3">
    <source>
        <dbReference type="Proteomes" id="UP001054945"/>
    </source>
</evidence>
<sequence length="88" mass="10197">MVKLHCKSLLDFPLFIACVINATFAEIKNSNQSMKTKHRNGVCVLEKQQENLIPTPENEYLLSRNKVHLETLAKYRPPQEPYIQQANE</sequence>
<protein>
    <recommendedName>
        <fullName evidence="4">Secreted protein</fullName>
    </recommendedName>
</protein>
<feature type="signal peptide" evidence="1">
    <location>
        <begin position="1"/>
        <end position="25"/>
    </location>
</feature>
<accession>A0AAV4TQK9</accession>
<reference evidence="2 3" key="1">
    <citation type="submission" date="2021-06" db="EMBL/GenBank/DDBJ databases">
        <title>Caerostris extrusa draft genome.</title>
        <authorList>
            <person name="Kono N."/>
            <person name="Arakawa K."/>
        </authorList>
    </citation>
    <scope>NUCLEOTIDE SEQUENCE [LARGE SCALE GENOMIC DNA]</scope>
</reference>
<keyword evidence="1" id="KW-0732">Signal</keyword>
<dbReference type="AlphaFoldDB" id="A0AAV4TQK9"/>
<feature type="chain" id="PRO_5043641000" description="Secreted protein" evidence="1">
    <location>
        <begin position="26"/>
        <end position="88"/>
    </location>
</feature>
<dbReference type="EMBL" id="BPLR01011761">
    <property type="protein sequence ID" value="GIY48853.1"/>
    <property type="molecule type" value="Genomic_DNA"/>
</dbReference>